<name>A0A419V8A6_9BACL</name>
<accession>A0A419V8A6</accession>
<proteinExistence type="predicted"/>
<dbReference type="Proteomes" id="UP000285120">
    <property type="component" value="Unassembled WGS sequence"/>
</dbReference>
<reference evidence="1 2" key="1">
    <citation type="submission" date="2018-09" db="EMBL/GenBank/DDBJ databases">
        <title>Genomic Encyclopedia of Archaeal and Bacterial Type Strains, Phase II (KMG-II): from individual species to whole genera.</title>
        <authorList>
            <person name="Goeker M."/>
        </authorList>
    </citation>
    <scope>NUCLEOTIDE SEQUENCE [LARGE SCALE GENOMIC DNA]</scope>
    <source>
        <strain evidence="1 2">DSM 17008</strain>
    </source>
</reference>
<evidence type="ECO:0000313" key="1">
    <source>
        <dbReference type="EMBL" id="RKD76188.1"/>
    </source>
</evidence>
<keyword evidence="2" id="KW-1185">Reference proteome</keyword>
<protein>
    <submittedName>
        <fullName evidence="1">Glucitol operon activator protein</fullName>
    </submittedName>
</protein>
<dbReference type="Pfam" id="PF06923">
    <property type="entry name" value="GutM"/>
    <property type="match status" value="1"/>
</dbReference>
<dbReference type="AlphaFoldDB" id="A0A419V8A6"/>
<dbReference type="OrthoDB" id="9096700at2"/>
<gene>
    <name evidence="1" type="ORF">ATL39_0401</name>
</gene>
<comment type="caution">
    <text evidence="1">The sequence shown here is derived from an EMBL/GenBank/DDBJ whole genome shotgun (WGS) entry which is preliminary data.</text>
</comment>
<dbReference type="InterPro" id="IPR009693">
    <property type="entry name" value="Glucitol_operon_activator"/>
</dbReference>
<sequence>MWGTFIFIFAGMWTLQFLMTQWQVKQYKAKVNMLSSKKTGFLGTGYYKKRFGFGAVAILISDTEGFIKEAHVMRGLTIFAKFKEKPEWKGLSLEECRFYQGGKEKERFAVQNALELIIKEKASRDKEERVWIS</sequence>
<organism evidence="1 2">
    <name type="scientific">Sinobaca qinghaiensis</name>
    <dbReference type="NCBI Taxonomy" id="342944"/>
    <lineage>
        <taxon>Bacteria</taxon>
        <taxon>Bacillati</taxon>
        <taxon>Bacillota</taxon>
        <taxon>Bacilli</taxon>
        <taxon>Bacillales</taxon>
        <taxon>Sporolactobacillaceae</taxon>
        <taxon>Sinobaca</taxon>
    </lineage>
</organism>
<evidence type="ECO:0000313" key="2">
    <source>
        <dbReference type="Proteomes" id="UP000285120"/>
    </source>
</evidence>
<dbReference type="RefSeq" id="WP_120191603.1">
    <property type="nucleotide sequence ID" value="NZ_RAPK01000006.1"/>
</dbReference>
<dbReference type="EMBL" id="RAPK01000006">
    <property type="protein sequence ID" value="RKD76188.1"/>
    <property type="molecule type" value="Genomic_DNA"/>
</dbReference>